<accession>A0A1U7D8K3</accession>
<evidence type="ECO:0000256" key="3">
    <source>
        <dbReference type="ARBA" id="ARBA00022519"/>
    </source>
</evidence>
<feature type="transmembrane region" description="Helical" evidence="7">
    <location>
        <begin position="422"/>
        <end position="450"/>
    </location>
</feature>
<dbReference type="KEGG" id="tpro:Ga0080559_TMP3695"/>
<keyword evidence="3 7" id="KW-0997">Cell inner membrane</keyword>
<dbReference type="PANTHER" id="PTHR33362">
    <property type="entry name" value="SIALIC ACID TRAP TRANSPORTER PERMEASE PROTEIN SIAT-RELATED"/>
    <property type="match status" value="1"/>
</dbReference>
<comment type="subunit">
    <text evidence="7">The complex comprises the extracytoplasmic solute receptor protein and the two transmembrane proteins.</text>
</comment>
<dbReference type="Proteomes" id="UP000186559">
    <property type="component" value="Chromosome"/>
</dbReference>
<comment type="function">
    <text evidence="7">Part of the tripartite ATP-independent periplasmic (TRAP) transport system.</text>
</comment>
<comment type="caution">
    <text evidence="7">Lacks conserved residue(s) required for the propagation of feature annotation.</text>
</comment>
<feature type="transmembrane region" description="Helical" evidence="7">
    <location>
        <begin position="300"/>
        <end position="321"/>
    </location>
</feature>
<dbReference type="GO" id="GO:0022857">
    <property type="term" value="F:transmembrane transporter activity"/>
    <property type="evidence" value="ECO:0007669"/>
    <property type="project" value="UniProtKB-UniRule"/>
</dbReference>
<feature type="transmembrane region" description="Helical" evidence="7">
    <location>
        <begin position="30"/>
        <end position="63"/>
    </location>
</feature>
<sequence length="451" mass="47108">MIAIVVFVLFLIAFAWLSMSGSAPDVSIWPILGLCLLFAGCFAAGVYIAAILGVLGVVTGFVFSDRPFYNFLGSIAWTTSSNYVLIALPLFLLMGELLLRSGVSAKLYKALNLWLNRVPGGLLHTNILSCATFSAMSGSSIATAATMGSVALPQFEGTAYDKKVVLGSLAAGGALGSLIPPGTILIIYALLTNTSVGGLYAAALLPALLVTALCLGVIFLHGTRNPLPQAATRIPLRAKLKGSLGIVPTLILIALVLGTIYGGLATPTEAAAFGVVGAAAFALIEGKLTLKTINESALAAARNTAMVGLILIGAFVLNYVLTSLRVPQSVAQMIGELPVPGWAIMTGIILLYVAMGTIMEGFSMVVTTIPVIFPVVMQLGYDPIWFGVMVTLLVEIALITPPDGTVMYVLQGLRKNGPITDIFQGVIPFVGAYMLAVLLLLLFPGLALIFE</sequence>
<evidence type="ECO:0000256" key="6">
    <source>
        <dbReference type="ARBA" id="ARBA00023136"/>
    </source>
</evidence>
<feature type="transmembrane region" description="Helical" evidence="7">
    <location>
        <begin position="197"/>
        <end position="221"/>
    </location>
</feature>
<evidence type="ECO:0000313" key="10">
    <source>
        <dbReference type="Proteomes" id="UP000186559"/>
    </source>
</evidence>
<dbReference type="PANTHER" id="PTHR33362:SF5">
    <property type="entry name" value="C4-DICARBOXYLATE TRAP TRANSPORTER LARGE PERMEASE PROTEIN DCTM"/>
    <property type="match status" value="1"/>
</dbReference>
<dbReference type="PIRSF" id="PIRSF006066">
    <property type="entry name" value="HI0050"/>
    <property type="match status" value="1"/>
</dbReference>
<dbReference type="STRING" id="1229727.Ga0080559_TMP3695"/>
<evidence type="ECO:0000256" key="2">
    <source>
        <dbReference type="ARBA" id="ARBA00022475"/>
    </source>
</evidence>
<reference evidence="9 10" key="1">
    <citation type="submission" date="2016-03" db="EMBL/GenBank/DDBJ databases">
        <title>Deep-sea bacteria in the southern Pacific.</title>
        <authorList>
            <person name="Tang K."/>
        </authorList>
    </citation>
    <scope>NUCLEOTIDE SEQUENCE [LARGE SCALE GENOMIC DNA]</scope>
    <source>
        <strain evidence="9 10">JLT2016</strain>
    </source>
</reference>
<dbReference type="GO" id="GO:0005886">
    <property type="term" value="C:plasma membrane"/>
    <property type="evidence" value="ECO:0007669"/>
    <property type="project" value="UniProtKB-SubCell"/>
</dbReference>
<dbReference type="RefSeq" id="WP_083697846.1">
    <property type="nucleotide sequence ID" value="NZ_BMEW01000008.1"/>
</dbReference>
<keyword evidence="6 7" id="KW-0472">Membrane</keyword>
<dbReference type="InterPro" id="IPR004681">
    <property type="entry name" value="TRAP_DctM"/>
</dbReference>
<comment type="subcellular location">
    <subcellularLocation>
        <location evidence="1 7">Cell inner membrane</location>
        <topology evidence="1 7">Multi-pass membrane protein</topology>
    </subcellularLocation>
</comment>
<feature type="transmembrane region" description="Helical" evidence="7">
    <location>
        <begin position="242"/>
        <end position="264"/>
    </location>
</feature>
<evidence type="ECO:0000259" key="8">
    <source>
        <dbReference type="Pfam" id="PF06808"/>
    </source>
</evidence>
<name>A0A1U7D8K3_9RHOB</name>
<gene>
    <name evidence="9" type="ORF">Ga0080559_TMP3695</name>
</gene>
<keyword evidence="5 7" id="KW-1133">Transmembrane helix</keyword>
<feature type="transmembrane region" description="Helical" evidence="7">
    <location>
        <begin position="123"/>
        <end position="152"/>
    </location>
</feature>
<evidence type="ECO:0000256" key="1">
    <source>
        <dbReference type="ARBA" id="ARBA00004429"/>
    </source>
</evidence>
<organism evidence="9 10">
    <name type="scientific">Salipiger profundus</name>
    <dbReference type="NCBI Taxonomy" id="1229727"/>
    <lineage>
        <taxon>Bacteria</taxon>
        <taxon>Pseudomonadati</taxon>
        <taxon>Pseudomonadota</taxon>
        <taxon>Alphaproteobacteria</taxon>
        <taxon>Rhodobacterales</taxon>
        <taxon>Roseobacteraceae</taxon>
        <taxon>Salipiger</taxon>
    </lineage>
</organism>
<keyword evidence="10" id="KW-1185">Reference proteome</keyword>
<evidence type="ECO:0000256" key="5">
    <source>
        <dbReference type="ARBA" id="ARBA00022989"/>
    </source>
</evidence>
<feature type="transmembrane region" description="Helical" evidence="7">
    <location>
        <begin position="384"/>
        <end position="402"/>
    </location>
</feature>
<dbReference type="NCBIfam" id="TIGR00786">
    <property type="entry name" value="dctM"/>
    <property type="match status" value="1"/>
</dbReference>
<evidence type="ECO:0000313" key="9">
    <source>
        <dbReference type="EMBL" id="APX24491.1"/>
    </source>
</evidence>
<proteinExistence type="inferred from homology"/>
<comment type="similarity">
    <text evidence="7">Belongs to the TRAP transporter large permease family.</text>
</comment>
<dbReference type="Pfam" id="PF06808">
    <property type="entry name" value="DctM"/>
    <property type="match status" value="1"/>
</dbReference>
<feature type="transmembrane region" description="Helical" evidence="7">
    <location>
        <begin position="341"/>
        <end position="372"/>
    </location>
</feature>
<protein>
    <recommendedName>
        <fullName evidence="7">TRAP transporter large permease protein</fullName>
    </recommendedName>
</protein>
<feature type="transmembrane region" description="Helical" evidence="7">
    <location>
        <begin position="164"/>
        <end position="191"/>
    </location>
</feature>
<dbReference type="InterPro" id="IPR010656">
    <property type="entry name" value="DctM"/>
</dbReference>
<feature type="domain" description="TRAP C4-dicarboxylate transport system permease DctM subunit" evidence="8">
    <location>
        <begin position="37"/>
        <end position="446"/>
    </location>
</feature>
<evidence type="ECO:0000256" key="7">
    <source>
        <dbReference type="RuleBase" id="RU369079"/>
    </source>
</evidence>
<keyword evidence="2" id="KW-1003">Cell membrane</keyword>
<dbReference type="EMBL" id="CP014796">
    <property type="protein sequence ID" value="APX24491.1"/>
    <property type="molecule type" value="Genomic_DNA"/>
</dbReference>
<evidence type="ECO:0000256" key="4">
    <source>
        <dbReference type="ARBA" id="ARBA00022692"/>
    </source>
</evidence>
<dbReference type="OrthoDB" id="9790209at2"/>
<keyword evidence="7" id="KW-0813">Transport</keyword>
<feature type="transmembrane region" description="Helical" evidence="7">
    <location>
        <begin position="270"/>
        <end position="288"/>
    </location>
</feature>
<dbReference type="AlphaFoldDB" id="A0A1U7D8K3"/>
<keyword evidence="4 7" id="KW-0812">Transmembrane</keyword>